<protein>
    <recommendedName>
        <fullName evidence="4">tRNA-splicing endonuclease subunit Sen54 N-terminal domain-containing protein</fullName>
    </recommendedName>
</protein>
<evidence type="ECO:0000313" key="5">
    <source>
        <dbReference type="EMBL" id="KAJ9577634.1"/>
    </source>
</evidence>
<reference evidence="5" key="1">
    <citation type="journal article" date="2023" name="IScience">
        <title>Live-bearing cockroach genome reveals convergent evolutionary mechanisms linked to viviparity in insects and beyond.</title>
        <authorList>
            <person name="Fouks B."/>
            <person name="Harrison M.C."/>
            <person name="Mikhailova A.A."/>
            <person name="Marchal E."/>
            <person name="English S."/>
            <person name="Carruthers M."/>
            <person name="Jennings E.C."/>
            <person name="Chiamaka E.L."/>
            <person name="Frigard R.A."/>
            <person name="Pippel M."/>
            <person name="Attardo G.M."/>
            <person name="Benoit J.B."/>
            <person name="Bornberg-Bauer E."/>
            <person name="Tobe S.S."/>
        </authorList>
    </citation>
    <scope>NUCLEOTIDE SEQUENCE</scope>
    <source>
        <strain evidence="5">Stay&amp;Tobe</strain>
    </source>
</reference>
<feature type="region of interest" description="Disordered" evidence="3">
    <location>
        <begin position="778"/>
        <end position="823"/>
    </location>
</feature>
<dbReference type="GO" id="GO:0000379">
    <property type="term" value="P:tRNA-type intron splice site recognition and cleavage"/>
    <property type="evidence" value="ECO:0007669"/>
    <property type="project" value="TreeGrafter"/>
</dbReference>
<keyword evidence="2" id="KW-0819">tRNA processing</keyword>
<sequence>MRAQELVQLRVKVDKTLPTKGTKEFKPSHSWLENKQIQTALDERKALLEEERIEKLGSLAKAEWDAENKVAIVTFKVGRHWKQMGHDVGGKLVLFPEEALFLLEANSLELTYNGVAMNIQQAYCALLGPASGCTLNEYLTYLHLLRQGYIVFRHSKSIRATRYERQIRLDQHSVGQKQCKSKDTVLLQEIVIDDGNTDIKSPIQSVSNSSKTGNDIKPSEDMNTARINGESNKNIKQIHLAGRSCVNSVNNEQSNYNSNCSNASNENSEAQQQKGVFKLESNQVTVIHCVKKARPEVLPSDNNESERTNDNNKGTDALLPNKLRDFGSVVSNGTSSNQGSVNDKKVISSNEETDVIIVDDSSTSMDTSEKQKSGIENELETENIGQLEKNKEPNILQGEKHKVNVKGADVVDISDSSQTSQQDLVEKTNSSKNEIEIVTLIDDKKDVDEIVEVKCNTSIKSNFLEKSRGKFSQTNLESEVHNSSQRNSILLKNEGTHAVKNNIGQNKRKITNVQLKNDEIEIMSNVIDLSEDEEKLSVKDEIQLVDLDDDEVITSWEKERMKILDSIPNIEGKYVMHVKVPDRSLLPPNVCPQKEDYYIHRWNINEAGLGGRPSAETSLANSQNNSLGTITPSPWSPWVQFPSCQQGGGGNMFGAAEMWNNNNVFPFLNPFMNPQFQSSFFGAFGMQGMFPNISGMFQNFAGPSWRSSNPPTPFVPHHSRGTFASRPWHYQRRPYYRRPYYKRKRRYTQYNNSSVGLGDQNYRYNSDPNDVIPLKVDDEKSSVKVQIIDDDNDDDENYDIDIDDNENDNCKEEESEEEEDDDVIECTSDTSPFKIENDIIECTDKPNRNGVDRGYKRKGSQNQRNLEPPQKLRGIIDKLKVELKQGKSKTWSQDDKGKENAADAKTWKDVKQIVILDSSSEEEDDTDDDEDKDDDDDDDDDIDEEDVDDEDDSDDEIFVIVDDFHKTNRKRSEPLIQPENCKDIDSILSKLQIIKSATFENRKETAPDKNLKISFDLYMPSTTFRKASPGLPNYRIIVFGHEEPIPEPGDMVRLMRDFQDDVPLLFAIVLPDAVTFLQCGSVQLPVETFCP</sequence>
<feature type="region of interest" description="Disordered" evidence="3">
    <location>
        <begin position="842"/>
        <end position="873"/>
    </location>
</feature>
<evidence type="ECO:0000259" key="4">
    <source>
        <dbReference type="Pfam" id="PF12928"/>
    </source>
</evidence>
<gene>
    <name evidence="5" type="ORF">L9F63_005821</name>
</gene>
<dbReference type="Proteomes" id="UP001233999">
    <property type="component" value="Unassembled WGS sequence"/>
</dbReference>
<feature type="compositionally biased region" description="Polar residues" evidence="3">
    <location>
        <begin position="201"/>
        <end position="213"/>
    </location>
</feature>
<comment type="similarity">
    <text evidence="1">Belongs to the SEN54 family.</text>
</comment>
<dbReference type="EMBL" id="JASPKZ010009352">
    <property type="protein sequence ID" value="KAJ9577634.1"/>
    <property type="molecule type" value="Genomic_DNA"/>
</dbReference>
<evidence type="ECO:0000256" key="1">
    <source>
        <dbReference type="ARBA" id="ARBA00005736"/>
    </source>
</evidence>
<feature type="compositionally biased region" description="Acidic residues" evidence="3">
    <location>
        <begin position="788"/>
        <end position="823"/>
    </location>
</feature>
<dbReference type="PANTHER" id="PTHR21027:SF1">
    <property type="entry name" value="TRNA-SPLICING ENDONUCLEASE SUBUNIT SEN54"/>
    <property type="match status" value="1"/>
</dbReference>
<dbReference type="Pfam" id="PF12928">
    <property type="entry name" value="tRNA_int_end_N2"/>
    <property type="match status" value="1"/>
</dbReference>
<name>A0AAD8E5L1_DIPPU</name>
<organism evidence="5 6">
    <name type="scientific">Diploptera punctata</name>
    <name type="common">Pacific beetle cockroach</name>
    <dbReference type="NCBI Taxonomy" id="6984"/>
    <lineage>
        <taxon>Eukaryota</taxon>
        <taxon>Metazoa</taxon>
        <taxon>Ecdysozoa</taxon>
        <taxon>Arthropoda</taxon>
        <taxon>Hexapoda</taxon>
        <taxon>Insecta</taxon>
        <taxon>Pterygota</taxon>
        <taxon>Neoptera</taxon>
        <taxon>Polyneoptera</taxon>
        <taxon>Dictyoptera</taxon>
        <taxon>Blattodea</taxon>
        <taxon>Blaberoidea</taxon>
        <taxon>Blaberidae</taxon>
        <taxon>Diplopterinae</taxon>
        <taxon>Diploptera</taxon>
    </lineage>
</organism>
<evidence type="ECO:0000313" key="6">
    <source>
        <dbReference type="Proteomes" id="UP001233999"/>
    </source>
</evidence>
<reference evidence="5" key="2">
    <citation type="submission" date="2023-05" db="EMBL/GenBank/DDBJ databases">
        <authorList>
            <person name="Fouks B."/>
        </authorList>
    </citation>
    <scope>NUCLEOTIDE SEQUENCE</scope>
    <source>
        <strain evidence="5">Stay&amp;Tobe</strain>
        <tissue evidence="5">Testes</tissue>
    </source>
</reference>
<feature type="compositionally biased region" description="Basic and acidic residues" evidence="3">
    <location>
        <begin position="842"/>
        <end position="854"/>
    </location>
</feature>
<feature type="region of interest" description="Disordered" evidence="3">
    <location>
        <begin position="295"/>
        <end position="321"/>
    </location>
</feature>
<dbReference type="PANTHER" id="PTHR21027">
    <property type="entry name" value="TRNA-SPLICING ENDONUCLEASE SUBUNIT SEN54"/>
    <property type="match status" value="1"/>
</dbReference>
<dbReference type="InterPro" id="IPR024336">
    <property type="entry name" value="tRNA_splic_suSen54_N"/>
</dbReference>
<dbReference type="AlphaFoldDB" id="A0AAD8E5L1"/>
<evidence type="ECO:0000256" key="3">
    <source>
        <dbReference type="SAM" id="MobiDB-lite"/>
    </source>
</evidence>
<keyword evidence="6" id="KW-1185">Reference proteome</keyword>
<evidence type="ECO:0000256" key="2">
    <source>
        <dbReference type="ARBA" id="ARBA00022694"/>
    </source>
</evidence>
<feature type="domain" description="tRNA-splicing endonuclease subunit Sen54 N-terminal" evidence="4">
    <location>
        <begin position="47"/>
        <end position="112"/>
    </location>
</feature>
<accession>A0AAD8E5L1</accession>
<dbReference type="InterPro" id="IPR024337">
    <property type="entry name" value="tRNA_splic_suSen54"/>
</dbReference>
<dbReference type="GO" id="GO:0000214">
    <property type="term" value="C:tRNA-intron endonuclease complex"/>
    <property type="evidence" value="ECO:0007669"/>
    <property type="project" value="TreeGrafter"/>
</dbReference>
<feature type="region of interest" description="Disordered" evidence="3">
    <location>
        <begin position="915"/>
        <end position="954"/>
    </location>
</feature>
<feature type="compositionally biased region" description="Acidic residues" evidence="3">
    <location>
        <begin position="919"/>
        <end position="954"/>
    </location>
</feature>
<comment type="caution">
    <text evidence="5">The sequence shown here is derived from an EMBL/GenBank/DDBJ whole genome shotgun (WGS) entry which is preliminary data.</text>
</comment>
<proteinExistence type="inferred from homology"/>
<feature type="region of interest" description="Disordered" evidence="3">
    <location>
        <begin position="201"/>
        <end position="222"/>
    </location>
</feature>